<protein>
    <recommendedName>
        <fullName evidence="8">MHC class I-like antigen recognition-like domain-containing protein</fullName>
    </recommendedName>
</protein>
<keyword evidence="5" id="KW-0325">Glycoprotein</keyword>
<dbReference type="Ensembl" id="ENSSSCT00030100213.1">
    <property type="protein sequence ID" value="ENSSSCP00030046195.1"/>
    <property type="gene ID" value="ENSSSCG00030071541.1"/>
</dbReference>
<dbReference type="Proteomes" id="UP000694570">
    <property type="component" value="Unplaced"/>
</dbReference>
<dbReference type="InterPro" id="IPR037055">
    <property type="entry name" value="MHC_I-like_Ag-recog_sf"/>
</dbReference>
<feature type="domain" description="MHC class I-like antigen recognition-like" evidence="8">
    <location>
        <begin position="26"/>
        <end position="115"/>
    </location>
</feature>
<evidence type="ECO:0000256" key="4">
    <source>
        <dbReference type="ARBA" id="ARBA00023136"/>
    </source>
</evidence>
<keyword evidence="4" id="KW-0472">Membrane</keyword>
<dbReference type="PANTHER" id="PTHR16675">
    <property type="entry name" value="MHC CLASS I-RELATED"/>
    <property type="match status" value="1"/>
</dbReference>
<name>A0A8D0Y4F3_PIG</name>
<organism evidence="9 10">
    <name type="scientific">Sus scrofa</name>
    <name type="common">Pig</name>
    <dbReference type="NCBI Taxonomy" id="9823"/>
    <lineage>
        <taxon>Eukaryota</taxon>
        <taxon>Metazoa</taxon>
        <taxon>Chordata</taxon>
        <taxon>Craniata</taxon>
        <taxon>Vertebrata</taxon>
        <taxon>Euteleostomi</taxon>
        <taxon>Mammalia</taxon>
        <taxon>Eutheria</taxon>
        <taxon>Laurasiatheria</taxon>
        <taxon>Artiodactyla</taxon>
        <taxon>Suina</taxon>
        <taxon>Suidae</taxon>
        <taxon>Sus</taxon>
    </lineage>
</organism>
<comment type="subcellular location">
    <subcellularLocation>
        <location evidence="1">Membrane</location>
        <topology evidence="1">Single-pass membrane protein</topology>
    </subcellularLocation>
</comment>
<dbReference type="InterPro" id="IPR050208">
    <property type="entry name" value="MHC_class-I_related"/>
</dbReference>
<keyword evidence="7" id="KW-0732">Signal</keyword>
<feature type="signal peptide" evidence="7">
    <location>
        <begin position="1"/>
        <end position="24"/>
    </location>
</feature>
<dbReference type="GO" id="GO:0042612">
    <property type="term" value="C:MHC class I protein complex"/>
    <property type="evidence" value="ECO:0007669"/>
    <property type="project" value="UniProtKB-KW"/>
</dbReference>
<evidence type="ECO:0000313" key="10">
    <source>
        <dbReference type="Proteomes" id="UP000694570"/>
    </source>
</evidence>
<accession>A0A8D0Y4F3</accession>
<dbReference type="Pfam" id="PF00129">
    <property type="entry name" value="MHC_I"/>
    <property type="match status" value="1"/>
</dbReference>
<dbReference type="InterPro" id="IPR011161">
    <property type="entry name" value="MHC_I-like_Ag-recog"/>
</dbReference>
<dbReference type="GO" id="GO:0030670">
    <property type="term" value="C:phagocytic vesicle membrane"/>
    <property type="evidence" value="ECO:0007669"/>
    <property type="project" value="UniProtKB-ARBA"/>
</dbReference>
<evidence type="ECO:0000313" key="9">
    <source>
        <dbReference type="Ensembl" id="ENSSSCP00030046195.1"/>
    </source>
</evidence>
<evidence type="ECO:0000256" key="3">
    <source>
        <dbReference type="ARBA" id="ARBA00022859"/>
    </source>
</evidence>
<keyword evidence="2" id="KW-0490">MHC I</keyword>
<evidence type="ECO:0000259" key="8">
    <source>
        <dbReference type="Pfam" id="PF00129"/>
    </source>
</evidence>
<evidence type="ECO:0000256" key="6">
    <source>
        <dbReference type="SAM" id="MobiDB-lite"/>
    </source>
</evidence>
<dbReference type="SUPFAM" id="SSF54452">
    <property type="entry name" value="MHC antigen-recognition domain"/>
    <property type="match status" value="1"/>
</dbReference>
<dbReference type="GO" id="GO:0002474">
    <property type="term" value="P:antigen processing and presentation of peptide antigen via MHC class I"/>
    <property type="evidence" value="ECO:0007669"/>
    <property type="project" value="UniProtKB-KW"/>
</dbReference>
<reference evidence="9" key="1">
    <citation type="submission" date="2025-08" db="UniProtKB">
        <authorList>
            <consortium name="Ensembl"/>
        </authorList>
    </citation>
    <scope>IDENTIFICATION</scope>
</reference>
<evidence type="ECO:0000256" key="2">
    <source>
        <dbReference type="ARBA" id="ARBA00022451"/>
    </source>
</evidence>
<feature type="region of interest" description="Disordered" evidence="6">
    <location>
        <begin position="112"/>
        <end position="163"/>
    </location>
</feature>
<dbReference type="PANTHER" id="PTHR16675:SF251">
    <property type="entry name" value="HLA CLASS I HISTOCOMPATIBILITY ANTIGEN, C ALPHA CHAIN"/>
    <property type="match status" value="1"/>
</dbReference>
<feature type="chain" id="PRO_5046924045" description="MHC class I-like antigen recognition-like domain-containing protein" evidence="7">
    <location>
        <begin position="25"/>
        <end position="217"/>
    </location>
</feature>
<dbReference type="GO" id="GO:0098553">
    <property type="term" value="C:lumenal side of endoplasmic reticulum membrane"/>
    <property type="evidence" value="ECO:0007669"/>
    <property type="project" value="UniProtKB-ARBA"/>
</dbReference>
<proteinExistence type="predicted"/>
<keyword evidence="3" id="KW-0391">Immunity</keyword>
<evidence type="ECO:0000256" key="5">
    <source>
        <dbReference type="ARBA" id="ARBA00023180"/>
    </source>
</evidence>
<dbReference type="Gene3D" id="3.30.500.10">
    <property type="entry name" value="MHC class I-like antigen recognition-like"/>
    <property type="match status" value="1"/>
</dbReference>
<dbReference type="AlphaFoldDB" id="A0A8D0Y4F3"/>
<evidence type="ECO:0000256" key="1">
    <source>
        <dbReference type="ARBA" id="ARBA00004167"/>
    </source>
</evidence>
<dbReference type="InterPro" id="IPR011162">
    <property type="entry name" value="MHC_I/II-like_Ag-recog"/>
</dbReference>
<sequence>MRIMGPRALVLLLSGTLALTGTRAGPHSLSYFYTAVSRPDRGDSRFIAVGYVDDTQFVRFDSYAPNPRMEPRVPWIEQERQEYWDRNTRNAMRSAQTFRVNLRTALGYYNQSEAGERRGPGSSSRPPSPSPGTGRGHPDLRVRGSPRHFGTRPAPEQEGPAGTVPRFRFHFRLNPGLDAAGAWLTRGGVRVSHLPVDVRLRRGTRRALPPRVQSGRL</sequence>
<evidence type="ECO:0000256" key="7">
    <source>
        <dbReference type="SAM" id="SignalP"/>
    </source>
</evidence>